<dbReference type="GO" id="GO:0015344">
    <property type="term" value="F:siderophore uptake transmembrane transporter activity"/>
    <property type="evidence" value="ECO:0007669"/>
    <property type="project" value="TreeGrafter"/>
</dbReference>
<dbReference type="CDD" id="cd01347">
    <property type="entry name" value="ligand_gated_channel"/>
    <property type="match status" value="1"/>
</dbReference>
<dbReference type="eggNOG" id="COG4771">
    <property type="taxonomic scope" value="Bacteria"/>
</dbReference>
<keyword evidence="7 8" id="KW-0998">Cell outer membrane</keyword>
<dbReference type="STRING" id="888832.HMPREF9420_1936"/>
<evidence type="ECO:0000256" key="2">
    <source>
        <dbReference type="ARBA" id="ARBA00022448"/>
    </source>
</evidence>
<dbReference type="Pfam" id="PF13715">
    <property type="entry name" value="CarbopepD_reg_2"/>
    <property type="match status" value="1"/>
</dbReference>
<dbReference type="Gene3D" id="2.40.170.20">
    <property type="entry name" value="TonB-dependent receptor, beta-barrel domain"/>
    <property type="match status" value="1"/>
</dbReference>
<dbReference type="InterPro" id="IPR036942">
    <property type="entry name" value="Beta-barrel_TonB_sf"/>
</dbReference>
<keyword evidence="4 8" id="KW-0812">Transmembrane</keyword>
<evidence type="ECO:0000256" key="6">
    <source>
        <dbReference type="ARBA" id="ARBA00023136"/>
    </source>
</evidence>
<evidence type="ECO:0000259" key="11">
    <source>
        <dbReference type="Pfam" id="PF00593"/>
    </source>
</evidence>
<comment type="caution">
    <text evidence="13">The sequence shown here is derived from an EMBL/GenBank/DDBJ whole genome shotgun (WGS) entry which is preliminary data.</text>
</comment>
<evidence type="ECO:0000256" key="9">
    <source>
        <dbReference type="RuleBase" id="RU003357"/>
    </source>
</evidence>
<proteinExistence type="inferred from homology"/>
<evidence type="ECO:0000256" key="1">
    <source>
        <dbReference type="ARBA" id="ARBA00004571"/>
    </source>
</evidence>
<dbReference type="Gene3D" id="2.170.130.10">
    <property type="entry name" value="TonB-dependent receptor, plug domain"/>
    <property type="match status" value="1"/>
</dbReference>
<keyword evidence="5 9" id="KW-0798">TonB box</keyword>
<reference evidence="13 14" key="1">
    <citation type="submission" date="2010-12" db="EMBL/GenBank/DDBJ databases">
        <authorList>
            <person name="Muzny D."/>
            <person name="Qin X."/>
            <person name="Deng J."/>
            <person name="Jiang H."/>
            <person name="Liu Y."/>
            <person name="Qu J."/>
            <person name="Song X.-Z."/>
            <person name="Zhang L."/>
            <person name="Thornton R."/>
            <person name="Coyle M."/>
            <person name="Francisco L."/>
            <person name="Jackson L."/>
            <person name="Javaid M."/>
            <person name="Korchina V."/>
            <person name="Kovar C."/>
            <person name="Mata R."/>
            <person name="Mathew T."/>
            <person name="Ngo R."/>
            <person name="Nguyen L."/>
            <person name="Nguyen N."/>
            <person name="Okwuonu G."/>
            <person name="Ongeri F."/>
            <person name="Pham C."/>
            <person name="Simmons D."/>
            <person name="Wilczek-Boney K."/>
            <person name="Hale W."/>
            <person name="Jakkamsetti A."/>
            <person name="Pham P."/>
            <person name="Ruth R."/>
            <person name="San Lucas F."/>
            <person name="Warren J."/>
            <person name="Zhang J."/>
            <person name="Zhao Z."/>
            <person name="Zhou C."/>
            <person name="Zhu D."/>
            <person name="Lee S."/>
            <person name="Bess C."/>
            <person name="Blankenburg K."/>
            <person name="Forbes L."/>
            <person name="Fu Q."/>
            <person name="Gubbala S."/>
            <person name="Hirani K."/>
            <person name="Jayaseelan J.C."/>
            <person name="Lara F."/>
            <person name="Munidasa M."/>
            <person name="Palculict T."/>
            <person name="Patil S."/>
            <person name="Pu L.-L."/>
            <person name="Saada N."/>
            <person name="Tang L."/>
            <person name="Weissenberger G."/>
            <person name="Zhu Y."/>
            <person name="Hemphill L."/>
            <person name="Shang Y."/>
            <person name="Youmans B."/>
            <person name="Ayvaz T."/>
            <person name="Ross M."/>
            <person name="Santibanez J."/>
            <person name="Aqrawi P."/>
            <person name="Gross S."/>
            <person name="Joshi V."/>
            <person name="Fowler G."/>
            <person name="Nazareth L."/>
            <person name="Reid J."/>
            <person name="Worley K."/>
            <person name="Petrosino J."/>
            <person name="Highlander S."/>
            <person name="Gibbs R."/>
        </authorList>
    </citation>
    <scope>NUCLEOTIDE SEQUENCE [LARGE SCALE GENOMIC DNA]</scope>
    <source>
        <strain evidence="13 14">DSM 15606</strain>
    </source>
</reference>
<dbReference type="Pfam" id="PF00593">
    <property type="entry name" value="TonB_dep_Rec_b-barrel"/>
    <property type="match status" value="1"/>
</dbReference>
<dbReference type="Proteomes" id="UP000003874">
    <property type="component" value="Unassembled WGS sequence"/>
</dbReference>
<comment type="subcellular location">
    <subcellularLocation>
        <location evidence="1 8">Cell outer membrane</location>
        <topology evidence="1 8">Multi-pass membrane protein</topology>
    </subcellularLocation>
</comment>
<dbReference type="GO" id="GO:0009279">
    <property type="term" value="C:cell outer membrane"/>
    <property type="evidence" value="ECO:0007669"/>
    <property type="project" value="UniProtKB-SubCell"/>
</dbReference>
<evidence type="ECO:0000313" key="14">
    <source>
        <dbReference type="Proteomes" id="UP000003874"/>
    </source>
</evidence>
<dbReference type="InterPro" id="IPR000531">
    <property type="entry name" value="Beta-barrel_TonB"/>
</dbReference>
<accession>E6MR18</accession>
<evidence type="ECO:0000259" key="12">
    <source>
        <dbReference type="Pfam" id="PF07715"/>
    </source>
</evidence>
<protein>
    <submittedName>
        <fullName evidence="13">TonB-dependent receptor</fullName>
    </submittedName>
</protein>
<feature type="domain" description="TonB-dependent receptor-like beta-barrel" evidence="11">
    <location>
        <begin position="318"/>
        <end position="748"/>
    </location>
</feature>
<sequence length="784" mass="87892">MMKTKIISFILALLCIVPMVSNAEEHGENKQTDANVYGHVIQLKTGEHLPYVTVTVRGTLLSTTTDATGHYYLKNLPIGKYVIEVKAMGYRTATREVETKSQVSQEVNFTLTEDAIALDEVVLTANRSQTLRREAPALVNVLDSKLFDQTNAMCMAQGLNFQPGVRTEDNCQNCGFSQVRINGLDGHYSQILIDSRPIFTSLNGVYGLEQIPSNMIERIEVVRGGGSALYGASAIGGTINVITKEPVRNSAELSHTITSIEGRGKFENNTTANVSLVSEDNKMGMYVYGQHHYRPGFDHDHDSYTELPQLKNQTFGLSTFYKFSPYSKLSLQYHNISEFRRGGNRLDLVAHEANIAEQLDHDINGANLAFDWMSKDYKDRLKAYVSFSNTTRKSYYGGIGKGTQSDIEDALKAYGRTTDLTTVTGLQYVHQFAKLVFMPSDLTLGTEYNYDALEDKVIGYNHLLNQKTRITSAYFQNEWKNKAWSLLLGGRFDKHNLIDKVIFSPRVNLRFNPTENVNLRASYTSGFRAPQAFDEDLHVGFAGGNRLVTRLAKGLKEERSHSFSLSADLYQSIGSVQTNFLIEGFYTHLKDVFALRELNIQDNEGNNVQERYNGSGAKVFGLNLEGKAAFTQWFQLQAGLTLQRSLYDEPIEWNEDAPKEKKMMRTPSVYGYFTASFTPLKNFSAALSGNYTGHMLVGHTEHILMDGTTIAPEAVQTPTFLTLNMKLAYDVSISNYVKLQVNAGIQNLTNAYQKDFDKGWGRDSAYIYGPAIPRCFFAGIKLIY</sequence>
<dbReference type="InterPro" id="IPR008969">
    <property type="entry name" value="CarboxyPept-like_regulatory"/>
</dbReference>
<dbReference type="PANTHER" id="PTHR30069:SF57">
    <property type="entry name" value="TONB-DEPENDENT RECEPTOR"/>
    <property type="match status" value="1"/>
</dbReference>
<dbReference type="Gene3D" id="2.60.40.1120">
    <property type="entry name" value="Carboxypeptidase-like, regulatory domain"/>
    <property type="match status" value="1"/>
</dbReference>
<evidence type="ECO:0000256" key="10">
    <source>
        <dbReference type="SAM" id="SignalP"/>
    </source>
</evidence>
<dbReference type="SUPFAM" id="SSF56935">
    <property type="entry name" value="Porins"/>
    <property type="match status" value="1"/>
</dbReference>
<dbReference type="PROSITE" id="PS52016">
    <property type="entry name" value="TONB_DEPENDENT_REC_3"/>
    <property type="match status" value="1"/>
</dbReference>
<comment type="similarity">
    <text evidence="8 9">Belongs to the TonB-dependent receptor family.</text>
</comment>
<evidence type="ECO:0000256" key="5">
    <source>
        <dbReference type="ARBA" id="ARBA00023077"/>
    </source>
</evidence>
<evidence type="ECO:0000313" key="13">
    <source>
        <dbReference type="EMBL" id="EFV03934.1"/>
    </source>
</evidence>
<dbReference type="GO" id="GO:0044718">
    <property type="term" value="P:siderophore transmembrane transport"/>
    <property type="evidence" value="ECO:0007669"/>
    <property type="project" value="TreeGrafter"/>
</dbReference>
<dbReference type="HOGENOM" id="CLU_012669_1_0_10"/>
<name>E6MR18_9BACT</name>
<dbReference type="InterPro" id="IPR039426">
    <property type="entry name" value="TonB-dep_rcpt-like"/>
</dbReference>
<dbReference type="InterPro" id="IPR012910">
    <property type="entry name" value="Plug_dom"/>
</dbReference>
<evidence type="ECO:0000256" key="7">
    <source>
        <dbReference type="ARBA" id="ARBA00023237"/>
    </source>
</evidence>
<feature type="domain" description="TonB-dependent receptor plug" evidence="12">
    <location>
        <begin position="133"/>
        <end position="238"/>
    </location>
</feature>
<dbReference type="SUPFAM" id="SSF49464">
    <property type="entry name" value="Carboxypeptidase regulatory domain-like"/>
    <property type="match status" value="1"/>
</dbReference>
<dbReference type="AlphaFoldDB" id="E6MR18"/>
<keyword evidence="6 8" id="KW-0472">Membrane</keyword>
<keyword evidence="3 8" id="KW-1134">Transmembrane beta strand</keyword>
<keyword evidence="10" id="KW-0732">Signal</keyword>
<dbReference type="PANTHER" id="PTHR30069">
    <property type="entry name" value="TONB-DEPENDENT OUTER MEMBRANE RECEPTOR"/>
    <property type="match status" value="1"/>
</dbReference>
<keyword evidence="14" id="KW-1185">Reference proteome</keyword>
<keyword evidence="2 8" id="KW-0813">Transport</keyword>
<feature type="signal peptide" evidence="10">
    <location>
        <begin position="1"/>
        <end position="23"/>
    </location>
</feature>
<organism evidence="13 14">
    <name type="scientific">Segatella salivae DSM 15606</name>
    <dbReference type="NCBI Taxonomy" id="888832"/>
    <lineage>
        <taxon>Bacteria</taxon>
        <taxon>Pseudomonadati</taxon>
        <taxon>Bacteroidota</taxon>
        <taxon>Bacteroidia</taxon>
        <taxon>Bacteroidales</taxon>
        <taxon>Prevotellaceae</taxon>
        <taxon>Segatella</taxon>
    </lineage>
</organism>
<dbReference type="InterPro" id="IPR037066">
    <property type="entry name" value="Plug_dom_sf"/>
</dbReference>
<keyword evidence="13" id="KW-0675">Receptor</keyword>
<evidence type="ECO:0000256" key="3">
    <source>
        <dbReference type="ARBA" id="ARBA00022452"/>
    </source>
</evidence>
<dbReference type="EMBL" id="AEQO01000157">
    <property type="protein sequence ID" value="EFV03934.1"/>
    <property type="molecule type" value="Genomic_DNA"/>
</dbReference>
<evidence type="ECO:0000256" key="4">
    <source>
        <dbReference type="ARBA" id="ARBA00022692"/>
    </source>
</evidence>
<gene>
    <name evidence="13" type="ORF">HMPREF9420_1936</name>
</gene>
<evidence type="ECO:0000256" key="8">
    <source>
        <dbReference type="PROSITE-ProRule" id="PRU01360"/>
    </source>
</evidence>
<dbReference type="Pfam" id="PF07715">
    <property type="entry name" value="Plug"/>
    <property type="match status" value="1"/>
</dbReference>
<feature type="chain" id="PRO_5003206785" evidence="10">
    <location>
        <begin position="24"/>
        <end position="784"/>
    </location>
</feature>